<dbReference type="AlphaFoldDB" id="A0A1E7JKE3"/>
<evidence type="ECO:0000313" key="3">
    <source>
        <dbReference type="Proteomes" id="UP000176087"/>
    </source>
</evidence>
<protein>
    <submittedName>
        <fullName evidence="2">Uncharacterized protein</fullName>
    </submittedName>
</protein>
<dbReference type="RefSeq" id="WP_070011748.1">
    <property type="nucleotide sequence ID" value="NZ_LJGS01000041.1"/>
</dbReference>
<evidence type="ECO:0000256" key="1">
    <source>
        <dbReference type="SAM" id="MobiDB-lite"/>
    </source>
</evidence>
<comment type="caution">
    <text evidence="2">The sequence shown here is derived from an EMBL/GenBank/DDBJ whole genome shotgun (WGS) entry which is preliminary data.</text>
</comment>
<reference evidence="2 3" key="1">
    <citation type="journal article" date="2016" name="Front. Microbiol.">
        <title>Comparative Genomics Analysis of Streptomyces Species Reveals Their Adaptation to the Marine Environment and Their Diversity at the Genomic Level.</title>
        <authorList>
            <person name="Tian X."/>
            <person name="Zhang Z."/>
            <person name="Yang T."/>
            <person name="Chen M."/>
            <person name="Li J."/>
            <person name="Chen F."/>
            <person name="Yang J."/>
            <person name="Li W."/>
            <person name="Zhang B."/>
            <person name="Zhang Z."/>
            <person name="Wu J."/>
            <person name="Zhang C."/>
            <person name="Long L."/>
            <person name="Xiao J."/>
        </authorList>
    </citation>
    <scope>NUCLEOTIDE SEQUENCE [LARGE SCALE GENOMIC DNA]</scope>
    <source>
        <strain evidence="2 3">SCSIO 10390</strain>
    </source>
</reference>
<evidence type="ECO:0000313" key="2">
    <source>
        <dbReference type="EMBL" id="OEU88095.1"/>
    </source>
</evidence>
<dbReference type="EMBL" id="LJGT01000040">
    <property type="protein sequence ID" value="OEU88095.1"/>
    <property type="molecule type" value="Genomic_DNA"/>
</dbReference>
<dbReference type="OrthoDB" id="4233428at2"/>
<gene>
    <name evidence="2" type="ORF">AN215_18045</name>
</gene>
<feature type="region of interest" description="Disordered" evidence="1">
    <location>
        <begin position="60"/>
        <end position="86"/>
    </location>
</feature>
<dbReference type="Proteomes" id="UP000176087">
    <property type="component" value="Unassembled WGS sequence"/>
</dbReference>
<organism evidence="2 3">
    <name type="scientific">Streptomyces abyssalis</name>
    <dbReference type="NCBI Taxonomy" id="933944"/>
    <lineage>
        <taxon>Bacteria</taxon>
        <taxon>Bacillati</taxon>
        <taxon>Actinomycetota</taxon>
        <taxon>Actinomycetes</taxon>
        <taxon>Kitasatosporales</taxon>
        <taxon>Streptomycetaceae</taxon>
        <taxon>Streptomyces</taxon>
    </lineage>
</organism>
<sequence length="86" mass="9151">MGPDEAERVADVLRRLGVGGVVAPVDSEDPSGEWRVFDHSDPETRRDITAEVLAAVAERVPAQGDEPERAGPTRGFVLPSNDGQGD</sequence>
<dbReference type="STRING" id="933944.AN215_18045"/>
<accession>A0A1E7JKE3</accession>
<proteinExistence type="predicted"/>
<name>A0A1E7JKE3_9ACTN</name>
<keyword evidence="3" id="KW-1185">Reference proteome</keyword>